<reference evidence="4 5" key="1">
    <citation type="submission" date="2017-08" db="EMBL/GenBank/DDBJ databases">
        <title>Lysobacter sylvestris genome.</title>
        <authorList>
            <person name="Zhang D.-C."/>
            <person name="Albuquerque L."/>
            <person name="Franca L."/>
            <person name="Froufe H.J.C."/>
            <person name="Barroso C."/>
            <person name="Egas C."/>
            <person name="Da Costa M."/>
            <person name="Margesin R."/>
        </authorList>
    </citation>
    <scope>NUCLEOTIDE SEQUENCE [LARGE SCALE GENOMIC DNA]</scope>
    <source>
        <strain evidence="4 5">AM20-91</strain>
    </source>
</reference>
<dbReference type="CDD" id="cd07385">
    <property type="entry name" value="MPP_YkuE_C"/>
    <property type="match status" value="1"/>
</dbReference>
<protein>
    <submittedName>
        <fullName evidence="4">Putative phosphohydrolase</fullName>
    </submittedName>
</protein>
<comment type="caution">
    <text evidence="4">The sequence shown here is derived from an EMBL/GenBank/DDBJ whole genome shotgun (WGS) entry which is preliminary data.</text>
</comment>
<dbReference type="Proteomes" id="UP000236220">
    <property type="component" value="Unassembled WGS sequence"/>
</dbReference>
<name>A0A2K1PX91_9GAMM</name>
<keyword evidence="2" id="KW-1133">Transmembrane helix</keyword>
<accession>A0A2K1PX91</accession>
<feature type="domain" description="Calcineurin-like phosphoesterase" evidence="3">
    <location>
        <begin position="78"/>
        <end position="172"/>
    </location>
</feature>
<keyword evidence="4" id="KW-0378">Hydrolase</keyword>
<dbReference type="PANTHER" id="PTHR31302">
    <property type="entry name" value="TRANSMEMBRANE PROTEIN WITH METALLOPHOSPHOESTERASE DOMAIN-RELATED"/>
    <property type="match status" value="1"/>
</dbReference>
<dbReference type="Gene3D" id="3.60.21.10">
    <property type="match status" value="1"/>
</dbReference>
<feature type="transmembrane region" description="Helical" evidence="2">
    <location>
        <begin position="36"/>
        <end position="54"/>
    </location>
</feature>
<dbReference type="InterPro" id="IPR004843">
    <property type="entry name" value="Calcineurin-like_PHP"/>
</dbReference>
<dbReference type="SUPFAM" id="SSF56300">
    <property type="entry name" value="Metallo-dependent phosphatases"/>
    <property type="match status" value="1"/>
</dbReference>
<dbReference type="InterPro" id="IPR051158">
    <property type="entry name" value="Metallophosphoesterase_sf"/>
</dbReference>
<keyword evidence="2" id="KW-0472">Membrane</keyword>
<proteinExistence type="predicted"/>
<feature type="region of interest" description="Disordered" evidence="1">
    <location>
        <begin position="1"/>
        <end position="24"/>
    </location>
</feature>
<dbReference type="PANTHER" id="PTHR31302:SF0">
    <property type="entry name" value="TRANSMEMBRANE PROTEIN WITH METALLOPHOSPHOESTERASE DOMAIN"/>
    <property type="match status" value="1"/>
</dbReference>
<dbReference type="GO" id="GO:0016787">
    <property type="term" value="F:hydrolase activity"/>
    <property type="evidence" value="ECO:0007669"/>
    <property type="project" value="UniProtKB-KW"/>
</dbReference>
<organism evidence="4 5">
    <name type="scientific">Solilutibacter silvestris</name>
    <dbReference type="NCBI Taxonomy" id="1645665"/>
    <lineage>
        <taxon>Bacteria</taxon>
        <taxon>Pseudomonadati</taxon>
        <taxon>Pseudomonadota</taxon>
        <taxon>Gammaproteobacteria</taxon>
        <taxon>Lysobacterales</taxon>
        <taxon>Lysobacteraceae</taxon>
        <taxon>Solilutibacter</taxon>
    </lineage>
</organism>
<dbReference type="InterPro" id="IPR029052">
    <property type="entry name" value="Metallo-depent_PP-like"/>
</dbReference>
<evidence type="ECO:0000256" key="1">
    <source>
        <dbReference type="SAM" id="MobiDB-lite"/>
    </source>
</evidence>
<evidence type="ECO:0000256" key="2">
    <source>
        <dbReference type="SAM" id="Phobius"/>
    </source>
</evidence>
<evidence type="ECO:0000313" key="4">
    <source>
        <dbReference type="EMBL" id="PNS07415.1"/>
    </source>
</evidence>
<keyword evidence="5" id="KW-1185">Reference proteome</keyword>
<gene>
    <name evidence="4" type="ORF">Lysil_1591</name>
</gene>
<evidence type="ECO:0000259" key="3">
    <source>
        <dbReference type="Pfam" id="PF00149"/>
    </source>
</evidence>
<dbReference type="EMBL" id="NPZB01000002">
    <property type="protein sequence ID" value="PNS07415.1"/>
    <property type="molecule type" value="Genomic_DNA"/>
</dbReference>
<keyword evidence="2" id="KW-0812">Transmembrane</keyword>
<evidence type="ECO:0000313" key="5">
    <source>
        <dbReference type="Proteomes" id="UP000236220"/>
    </source>
</evidence>
<sequence>MQDQPTEPQGRESDTPHDSAATLRRRRRQRRKWERVLLVVVAFLVACGLYAWLWEPRQLIERDYTLHLANWPAQCDGLRIDQVTDLHTGSWMNGIDNVDRVVAKLAASDSDVVVFTGDYVILSVVLGKYVDPATIANHLAPLTQKKQVYAVLGNHDWWDGGPRVAAEFERVGIQVLENESTRVGVRDCGFNLVGVDDLTAGKPQPLAAYARIDPGLPTIALEHEPEMFLKFPESTALVLAGHTHGGQVNPFGLRTPSTFRAKSAALSGEYHVGERTLFVSPGIGTSWLPLRMGRYPEISRLTLRGREKGAQ</sequence>
<dbReference type="AlphaFoldDB" id="A0A2K1PX91"/>
<dbReference type="Pfam" id="PF00149">
    <property type="entry name" value="Metallophos"/>
    <property type="match status" value="1"/>
</dbReference>